<evidence type="ECO:0000313" key="2">
    <source>
        <dbReference type="Proteomes" id="UP000177579"/>
    </source>
</evidence>
<dbReference type="Proteomes" id="UP000177579">
    <property type="component" value="Unassembled WGS sequence"/>
</dbReference>
<organism evidence="1 2">
    <name type="scientific">Candidatus Falkowbacteria bacterium RIFOXYD2_FULL_34_120</name>
    <dbReference type="NCBI Taxonomy" id="1798007"/>
    <lineage>
        <taxon>Bacteria</taxon>
        <taxon>Candidatus Falkowiibacteriota</taxon>
    </lineage>
</organism>
<comment type="caution">
    <text evidence="1">The sequence shown here is derived from an EMBL/GenBank/DDBJ whole genome shotgun (WGS) entry which is preliminary data.</text>
</comment>
<proteinExistence type="predicted"/>
<name>A0A1F5TPP2_9BACT</name>
<sequence length="93" mass="10924">MDLVAPAEREKVFKNILINLNIREKEKDWWPITSHKGILINDKWTMIIWEMKKGQVAVIYDAKILTISQTGIDLRSAEGKGMEIITEWEKQKR</sequence>
<evidence type="ECO:0000313" key="1">
    <source>
        <dbReference type="EMBL" id="OGF40491.1"/>
    </source>
</evidence>
<accession>A0A1F5TPP2</accession>
<protein>
    <submittedName>
        <fullName evidence="1">Uncharacterized protein</fullName>
    </submittedName>
</protein>
<dbReference type="EMBL" id="MFGO01000027">
    <property type="protein sequence ID" value="OGF40491.1"/>
    <property type="molecule type" value="Genomic_DNA"/>
</dbReference>
<dbReference type="AlphaFoldDB" id="A0A1F5TPP2"/>
<reference evidence="1 2" key="1">
    <citation type="journal article" date="2016" name="Nat. Commun.">
        <title>Thousands of microbial genomes shed light on interconnected biogeochemical processes in an aquifer system.</title>
        <authorList>
            <person name="Anantharaman K."/>
            <person name="Brown C.T."/>
            <person name="Hug L.A."/>
            <person name="Sharon I."/>
            <person name="Castelle C.J."/>
            <person name="Probst A.J."/>
            <person name="Thomas B.C."/>
            <person name="Singh A."/>
            <person name="Wilkins M.J."/>
            <person name="Karaoz U."/>
            <person name="Brodie E.L."/>
            <person name="Williams K.H."/>
            <person name="Hubbard S.S."/>
            <person name="Banfield J.F."/>
        </authorList>
    </citation>
    <scope>NUCLEOTIDE SEQUENCE [LARGE SCALE GENOMIC DNA]</scope>
</reference>
<gene>
    <name evidence="1" type="ORF">A2531_02880</name>
</gene>